<feature type="region of interest" description="Disordered" evidence="1">
    <location>
        <begin position="568"/>
        <end position="601"/>
    </location>
</feature>
<evidence type="ECO:0000313" key="2">
    <source>
        <dbReference type="EMBL" id="OBT94154.1"/>
    </source>
</evidence>
<feature type="compositionally biased region" description="Basic and acidic residues" evidence="1">
    <location>
        <begin position="110"/>
        <end position="124"/>
    </location>
</feature>
<reference evidence="2 3" key="1">
    <citation type="submission" date="2016-03" db="EMBL/GenBank/DDBJ databases">
        <title>Comparative genomics of Pseudogymnoascus destructans, the fungus causing white-nose syndrome of bats.</title>
        <authorList>
            <person name="Palmer J.M."/>
            <person name="Drees K.P."/>
            <person name="Foster J.T."/>
            <person name="Lindner D.L."/>
        </authorList>
    </citation>
    <scope>NUCLEOTIDE SEQUENCE [LARGE SCALE GENOMIC DNA]</scope>
    <source>
        <strain evidence="2 3">UAMH 10579</strain>
    </source>
</reference>
<dbReference type="RefSeq" id="XP_018127887.1">
    <property type="nucleotide sequence ID" value="XM_018276461.2"/>
</dbReference>
<feature type="compositionally biased region" description="Polar residues" evidence="1">
    <location>
        <begin position="136"/>
        <end position="148"/>
    </location>
</feature>
<feature type="compositionally biased region" description="Polar residues" evidence="1">
    <location>
        <begin position="223"/>
        <end position="232"/>
    </location>
</feature>
<gene>
    <name evidence="2" type="ORF">VE01_07025</name>
</gene>
<evidence type="ECO:0000313" key="3">
    <source>
        <dbReference type="Proteomes" id="UP000091956"/>
    </source>
</evidence>
<name>A0A1B8GEA4_9PEZI</name>
<feature type="region of interest" description="Disordered" evidence="1">
    <location>
        <begin position="429"/>
        <end position="452"/>
    </location>
</feature>
<protein>
    <submittedName>
        <fullName evidence="2">Uncharacterized protein</fullName>
    </submittedName>
</protein>
<dbReference type="EMBL" id="KV460246">
    <property type="protein sequence ID" value="OBT94154.1"/>
    <property type="molecule type" value="Genomic_DNA"/>
</dbReference>
<sequence length="601" mass="65154">MVATGNVSSANPSGEPLYGRRCIVSTCNKPVLQEDSSNEVCTSCKQAAKYATSKLKARRLKPKRSESGLWTPRSEVSSMSGSGNDTMRRRNFSPLTPTAGPNDGGKKRKPYDTHSAADEIENWRNPKSQKVGGITEGNTESGFASQKSDAGPIGRQGLHMSSDHVGNAPEVLMGAESLNVSTDKDARRTGIMPLEPMMTRSRSIIHSEAARSTGINATGLATPPSSNPSFKSTLPDIQIPHSKPSFSDGRIAPPEPKNGAHNSANNSFFPGDVLPVSEGLVLESKGALSVSEGSHIPEDFLLLSDDNLSLLEDPLLSDSSLSMLDCSPLPEDSPFLFGDTLVPEPSQHPEYIASTDSTNRGPENTYKSRDDQPTKPLSILESTSPSNTALRQPPEAPAILSDDRDFTDNGIVKFQSSVPFIGVCPDSIEPTLNPNSVQARRSKKPLGTEPNSQGFYDVLSKYRGSDEEFVATTLFDMRTEDSSYISIQAKIAARGGRKRQFGEVFSRLDVDSTWSKHQNQPFKINPAVLGRDDLPLHKIFGEFDAKDMVPTVVDGELHLTQREEYEGPRRTWRYGDGGTGTEQGYPEAQAGAWRDLGKAAI</sequence>
<keyword evidence="3" id="KW-1185">Reference proteome</keyword>
<dbReference type="GeneID" id="28840411"/>
<reference evidence="3" key="2">
    <citation type="journal article" date="2018" name="Nat. Commun.">
        <title>Extreme sensitivity to ultraviolet light in the fungal pathogen causing white-nose syndrome of bats.</title>
        <authorList>
            <person name="Palmer J.M."/>
            <person name="Drees K.P."/>
            <person name="Foster J.T."/>
            <person name="Lindner D.L."/>
        </authorList>
    </citation>
    <scope>NUCLEOTIDE SEQUENCE [LARGE SCALE GENOMIC DNA]</scope>
    <source>
        <strain evidence="3">UAMH 10579</strain>
    </source>
</reference>
<feature type="compositionally biased region" description="Polar residues" evidence="1">
    <location>
        <begin position="380"/>
        <end position="390"/>
    </location>
</feature>
<dbReference type="Proteomes" id="UP000091956">
    <property type="component" value="Unassembled WGS sequence"/>
</dbReference>
<feature type="compositionally biased region" description="Polar residues" evidence="1">
    <location>
        <begin position="74"/>
        <end position="85"/>
    </location>
</feature>
<feature type="region of interest" description="Disordered" evidence="1">
    <location>
        <begin position="216"/>
        <end position="266"/>
    </location>
</feature>
<feature type="region of interest" description="Disordered" evidence="1">
    <location>
        <begin position="339"/>
        <end position="403"/>
    </location>
</feature>
<dbReference type="AlphaFoldDB" id="A0A1B8GEA4"/>
<evidence type="ECO:0000256" key="1">
    <source>
        <dbReference type="SAM" id="MobiDB-lite"/>
    </source>
</evidence>
<feature type="compositionally biased region" description="Polar residues" evidence="1">
    <location>
        <begin position="430"/>
        <end position="439"/>
    </location>
</feature>
<organism evidence="2 3">
    <name type="scientific">Pseudogymnoascus verrucosus</name>
    <dbReference type="NCBI Taxonomy" id="342668"/>
    <lineage>
        <taxon>Eukaryota</taxon>
        <taxon>Fungi</taxon>
        <taxon>Dikarya</taxon>
        <taxon>Ascomycota</taxon>
        <taxon>Pezizomycotina</taxon>
        <taxon>Leotiomycetes</taxon>
        <taxon>Thelebolales</taxon>
        <taxon>Thelebolaceae</taxon>
        <taxon>Pseudogymnoascus</taxon>
    </lineage>
</organism>
<feature type="region of interest" description="Disordered" evidence="1">
    <location>
        <begin position="53"/>
        <end position="154"/>
    </location>
</feature>
<dbReference type="OrthoDB" id="3437110at2759"/>
<proteinExistence type="predicted"/>
<accession>A0A1B8GEA4</accession>